<organism evidence="1 2">
    <name type="scientific">Portunus trituberculatus</name>
    <name type="common">Swimming crab</name>
    <name type="synonym">Neptunus trituberculatus</name>
    <dbReference type="NCBI Taxonomy" id="210409"/>
    <lineage>
        <taxon>Eukaryota</taxon>
        <taxon>Metazoa</taxon>
        <taxon>Ecdysozoa</taxon>
        <taxon>Arthropoda</taxon>
        <taxon>Crustacea</taxon>
        <taxon>Multicrustacea</taxon>
        <taxon>Malacostraca</taxon>
        <taxon>Eumalacostraca</taxon>
        <taxon>Eucarida</taxon>
        <taxon>Decapoda</taxon>
        <taxon>Pleocyemata</taxon>
        <taxon>Brachyura</taxon>
        <taxon>Eubrachyura</taxon>
        <taxon>Portunoidea</taxon>
        <taxon>Portunidae</taxon>
        <taxon>Portuninae</taxon>
        <taxon>Portunus</taxon>
    </lineage>
</organism>
<dbReference type="AlphaFoldDB" id="A0A5B7EVL9"/>
<evidence type="ECO:0000313" key="2">
    <source>
        <dbReference type="Proteomes" id="UP000324222"/>
    </source>
</evidence>
<dbReference type="Proteomes" id="UP000324222">
    <property type="component" value="Unassembled WGS sequence"/>
</dbReference>
<accession>A0A5B7EVL9</accession>
<evidence type="ECO:0000313" key="1">
    <source>
        <dbReference type="EMBL" id="MPC37098.1"/>
    </source>
</evidence>
<comment type="caution">
    <text evidence="1">The sequence shown here is derived from an EMBL/GenBank/DDBJ whole genome shotgun (WGS) entry which is preliminary data.</text>
</comment>
<sequence length="68" mass="7884">MVRQVLECHLERRGMCEEEDAGDGSTRHERESRIRPERRLMNALKGDVLVTGVNEEGTEDLACWNRQD</sequence>
<gene>
    <name evidence="1" type="ORF">E2C01_030572</name>
</gene>
<keyword evidence="2" id="KW-1185">Reference proteome</keyword>
<protein>
    <submittedName>
        <fullName evidence="1">Uncharacterized protein</fullName>
    </submittedName>
</protein>
<name>A0A5B7EVL9_PORTR</name>
<reference evidence="1 2" key="1">
    <citation type="submission" date="2019-05" db="EMBL/GenBank/DDBJ databases">
        <title>Another draft genome of Portunus trituberculatus and its Hox gene families provides insights of decapod evolution.</title>
        <authorList>
            <person name="Jeong J.-H."/>
            <person name="Song I."/>
            <person name="Kim S."/>
            <person name="Choi T."/>
            <person name="Kim D."/>
            <person name="Ryu S."/>
            <person name="Kim W."/>
        </authorList>
    </citation>
    <scope>NUCLEOTIDE SEQUENCE [LARGE SCALE GENOMIC DNA]</scope>
    <source>
        <tissue evidence="1">Muscle</tissue>
    </source>
</reference>
<dbReference type="EMBL" id="VSRR010003689">
    <property type="protein sequence ID" value="MPC37098.1"/>
    <property type="molecule type" value="Genomic_DNA"/>
</dbReference>
<proteinExistence type="predicted"/>